<dbReference type="PANTHER" id="PTHR43054">
    <property type="match status" value="1"/>
</dbReference>
<dbReference type="SUPFAM" id="SSF55347">
    <property type="entry name" value="Glyceraldehyde-3-phosphate dehydrogenase-like, C-terminal domain"/>
    <property type="match status" value="1"/>
</dbReference>
<dbReference type="Proteomes" id="UP000284277">
    <property type="component" value="Unassembled WGS sequence"/>
</dbReference>
<dbReference type="AlphaFoldDB" id="A0A419T7U9"/>
<feature type="domain" description="GFO/IDH/MocA-like oxidoreductase" evidence="2">
    <location>
        <begin position="138"/>
        <end position="246"/>
    </location>
</feature>
<comment type="caution">
    <text evidence="3">The sequence shown here is derived from an EMBL/GenBank/DDBJ whole genome shotgun (WGS) entry which is preliminary data.</text>
</comment>
<dbReference type="GO" id="GO:0000166">
    <property type="term" value="F:nucleotide binding"/>
    <property type="evidence" value="ECO:0007669"/>
    <property type="project" value="InterPro"/>
</dbReference>
<organism evidence="3 4">
    <name type="scientific">Lacrimispora algidixylanolytica</name>
    <dbReference type="NCBI Taxonomy" id="94868"/>
    <lineage>
        <taxon>Bacteria</taxon>
        <taxon>Bacillati</taxon>
        <taxon>Bacillota</taxon>
        <taxon>Clostridia</taxon>
        <taxon>Lachnospirales</taxon>
        <taxon>Lachnospiraceae</taxon>
        <taxon>Lacrimispora</taxon>
    </lineage>
</organism>
<reference evidence="3 4" key="1">
    <citation type="submission" date="2016-08" db="EMBL/GenBank/DDBJ databases">
        <title>A new outlook on sporulation: Clostridium algidixylanolyticum.</title>
        <authorList>
            <person name="Poppleton D.I."/>
            <person name="Gribaldo S."/>
        </authorList>
    </citation>
    <scope>NUCLEOTIDE SEQUENCE [LARGE SCALE GENOMIC DNA]</scope>
    <source>
        <strain evidence="3 4">SPL73</strain>
    </source>
</reference>
<evidence type="ECO:0000259" key="1">
    <source>
        <dbReference type="Pfam" id="PF01408"/>
    </source>
</evidence>
<dbReference type="SUPFAM" id="SSF51735">
    <property type="entry name" value="NAD(P)-binding Rossmann-fold domains"/>
    <property type="match status" value="1"/>
</dbReference>
<dbReference type="Gene3D" id="3.30.360.10">
    <property type="entry name" value="Dihydrodipicolinate Reductase, domain 2"/>
    <property type="match status" value="1"/>
</dbReference>
<dbReference type="Gene3D" id="3.40.50.720">
    <property type="entry name" value="NAD(P)-binding Rossmann-like Domain"/>
    <property type="match status" value="1"/>
</dbReference>
<proteinExistence type="predicted"/>
<dbReference type="Pfam" id="PF01408">
    <property type="entry name" value="GFO_IDH_MocA"/>
    <property type="match status" value="1"/>
</dbReference>
<dbReference type="InterPro" id="IPR055170">
    <property type="entry name" value="GFO_IDH_MocA-like_dom"/>
</dbReference>
<accession>A0A419T7U9</accession>
<gene>
    <name evidence="3" type="ORF">BET01_13555</name>
</gene>
<feature type="domain" description="Gfo/Idh/MocA-like oxidoreductase N-terminal" evidence="1">
    <location>
        <begin position="2"/>
        <end position="118"/>
    </location>
</feature>
<name>A0A419T7U9_9FIRM</name>
<dbReference type="InterPro" id="IPR036291">
    <property type="entry name" value="NAD(P)-bd_dom_sf"/>
</dbReference>
<dbReference type="RefSeq" id="WP_120195611.1">
    <property type="nucleotide sequence ID" value="NZ_MCIA01000006.1"/>
</dbReference>
<evidence type="ECO:0000259" key="2">
    <source>
        <dbReference type="Pfam" id="PF22725"/>
    </source>
</evidence>
<dbReference type="OrthoDB" id="9783105at2"/>
<dbReference type="Pfam" id="PF22725">
    <property type="entry name" value="GFO_IDH_MocA_C3"/>
    <property type="match status" value="1"/>
</dbReference>
<evidence type="ECO:0000313" key="3">
    <source>
        <dbReference type="EMBL" id="RKD33561.1"/>
    </source>
</evidence>
<sequence length="330" mass="37386">MKLGIAGTGMIARDFLSIQEQIPGISVCALLTTKKSEVSTRELADQYGIELVFTQYDQLLKSCVDTIYVALPNHLHFKFAREALEAGKHVIVEKPFTSNEREANILCNLAREKKLFLFEAVTTLYLPNFKRIKDSLSKLGDIKIVQCNFSQYSSRYDSFKQGQVLPAFDPGSSGGALMDINIYNLHYVVGLFGEPERFAYYPNIERGIDTSGILILNYKNFQCSLTGAKDCTSPPVYKIQGDKGYLIQETTANVCEAFTLMSHDGTSMTVNDNHENHRMIYEFIEFQKMIQNNQLESCYEILNHTLLVSKIQTRARLKAGIYFQDEAENL</sequence>
<dbReference type="PANTHER" id="PTHR43054:SF1">
    <property type="entry name" value="SCYLLO-INOSITOL 2-DEHYDROGENASE (NADP(+)) IOLU"/>
    <property type="match status" value="1"/>
</dbReference>
<evidence type="ECO:0000313" key="4">
    <source>
        <dbReference type="Proteomes" id="UP000284277"/>
    </source>
</evidence>
<keyword evidence="4" id="KW-1185">Reference proteome</keyword>
<protein>
    <submittedName>
        <fullName evidence="3">NAD(P)-dependent oxidoreductase</fullName>
    </submittedName>
</protein>
<dbReference type="EMBL" id="MCIA01000006">
    <property type="protein sequence ID" value="RKD33561.1"/>
    <property type="molecule type" value="Genomic_DNA"/>
</dbReference>
<dbReference type="InterPro" id="IPR000683">
    <property type="entry name" value="Gfo/Idh/MocA-like_OxRdtase_N"/>
</dbReference>